<dbReference type="Pfam" id="PF04193">
    <property type="entry name" value="PQ-loop"/>
    <property type="match status" value="1"/>
</dbReference>
<dbReference type="AlphaFoldDB" id="V5RIB8"/>
<dbReference type="Proteomes" id="UP000018550">
    <property type="component" value="Chromosome"/>
</dbReference>
<evidence type="ECO:0000256" key="3">
    <source>
        <dbReference type="ARBA" id="ARBA00022989"/>
    </source>
</evidence>
<feature type="transmembrane region" description="Helical" evidence="5">
    <location>
        <begin position="65"/>
        <end position="85"/>
    </location>
</feature>
<name>V5RIB8_SPIAP</name>
<comment type="subcellular location">
    <subcellularLocation>
        <location evidence="1">Membrane</location>
        <topology evidence="1">Multi-pass membrane protein</topology>
    </subcellularLocation>
</comment>
<evidence type="ECO:0000256" key="2">
    <source>
        <dbReference type="ARBA" id="ARBA00022692"/>
    </source>
</evidence>
<dbReference type="RefSeq" id="WP_023789245.1">
    <property type="nucleotide sequence ID" value="NC_022998.1"/>
</dbReference>
<evidence type="ECO:0000313" key="7">
    <source>
        <dbReference type="Proteomes" id="UP000018550"/>
    </source>
</evidence>
<dbReference type="PATRIC" id="fig|1276258.3.peg.455"/>
<keyword evidence="4 5" id="KW-0472">Membrane</keyword>
<evidence type="ECO:0000256" key="1">
    <source>
        <dbReference type="ARBA" id="ARBA00004141"/>
    </source>
</evidence>
<dbReference type="EMBL" id="CP006682">
    <property type="protein sequence ID" value="AHB36299.1"/>
    <property type="molecule type" value="Genomic_DNA"/>
</dbReference>
<keyword evidence="2 5" id="KW-0812">Transmembrane</keyword>
<sequence length="105" mass="12016">MAYLIISWVASILLASSLIPQIIKMWRTKSARDVSLFTILCFVFGNGSWCIYAYLQIFLYDQSTLIQLAFTNTLLFSFGVILMILKSISILKNKVSKNQPKEEEL</sequence>
<proteinExistence type="predicted"/>
<keyword evidence="3 5" id="KW-1133">Transmembrane helix</keyword>
<evidence type="ECO:0000313" key="6">
    <source>
        <dbReference type="EMBL" id="AHB36299.1"/>
    </source>
</evidence>
<reference evidence="6 7" key="1">
    <citation type="journal article" date="2014" name="Genome Announc.">
        <title>Complete Genome Sequence of Spiroplasma apis B31T (ATCC 33834), a Bacterium Associated with May Disease of Honeybees (Apis mellifera).</title>
        <authorList>
            <person name="Ku C."/>
            <person name="Lo W.S."/>
            <person name="Chen L.L."/>
            <person name="Kuo C.H."/>
        </authorList>
    </citation>
    <scope>NUCLEOTIDE SEQUENCE [LARGE SCALE GENOMIC DNA]</scope>
    <source>
        <strain evidence="6">B31</strain>
    </source>
</reference>
<dbReference type="KEGG" id="sapi:SAPIS_v1c04540"/>
<evidence type="ECO:0000256" key="5">
    <source>
        <dbReference type="SAM" id="Phobius"/>
    </source>
</evidence>
<accession>V5RIB8</accession>
<feature type="transmembrane region" description="Helical" evidence="5">
    <location>
        <begin position="6"/>
        <end position="23"/>
    </location>
</feature>
<evidence type="ECO:0008006" key="8">
    <source>
        <dbReference type="Google" id="ProtNLM"/>
    </source>
</evidence>
<feature type="transmembrane region" description="Helical" evidence="5">
    <location>
        <begin position="35"/>
        <end position="59"/>
    </location>
</feature>
<gene>
    <name evidence="6" type="ORF">SAPIS_v1c04540</name>
</gene>
<dbReference type="HOGENOM" id="CLU_2234886_0_0_14"/>
<dbReference type="STRING" id="1276258.SAPIS_v1c04540"/>
<organism evidence="6 7">
    <name type="scientific">Spiroplasma apis B31</name>
    <dbReference type="NCBI Taxonomy" id="1276258"/>
    <lineage>
        <taxon>Bacteria</taxon>
        <taxon>Bacillati</taxon>
        <taxon>Mycoplasmatota</taxon>
        <taxon>Mollicutes</taxon>
        <taxon>Entomoplasmatales</taxon>
        <taxon>Spiroplasmataceae</taxon>
        <taxon>Spiroplasma</taxon>
    </lineage>
</organism>
<protein>
    <recommendedName>
        <fullName evidence="8">MtN3 and saliva related transmembrane protein</fullName>
    </recommendedName>
</protein>
<dbReference type="Gene3D" id="1.20.1280.290">
    <property type="match status" value="1"/>
</dbReference>
<dbReference type="GO" id="GO:0016020">
    <property type="term" value="C:membrane"/>
    <property type="evidence" value="ECO:0007669"/>
    <property type="project" value="UniProtKB-SubCell"/>
</dbReference>
<keyword evidence="7" id="KW-1185">Reference proteome</keyword>
<dbReference type="OrthoDB" id="390082at2"/>
<dbReference type="InterPro" id="IPR006603">
    <property type="entry name" value="PQ-loop_rpt"/>
</dbReference>
<evidence type="ECO:0000256" key="4">
    <source>
        <dbReference type="ARBA" id="ARBA00023136"/>
    </source>
</evidence>